<evidence type="ECO:0000313" key="1">
    <source>
        <dbReference type="EMBL" id="DAD95312.1"/>
    </source>
</evidence>
<name>A0A8S5NM45_9CAUD</name>
<protein>
    <submittedName>
        <fullName evidence="1">Uncharacterized protein</fullName>
    </submittedName>
</protein>
<proteinExistence type="predicted"/>
<reference evidence="1" key="1">
    <citation type="journal article" date="2021" name="Proc. Natl. Acad. Sci. U.S.A.">
        <title>A Catalog of Tens of Thousands of Viruses from Human Metagenomes Reveals Hidden Associations with Chronic Diseases.</title>
        <authorList>
            <person name="Tisza M.J."/>
            <person name="Buck C.B."/>
        </authorList>
    </citation>
    <scope>NUCLEOTIDE SEQUENCE</scope>
    <source>
        <strain evidence="1">CtsNK10</strain>
    </source>
</reference>
<sequence>MYEKVSSRANDNPMFKQFKKRLDVLIKQAKTDPDKEALLA</sequence>
<organism evidence="1">
    <name type="scientific">Podoviridae sp. ctsNK10</name>
    <dbReference type="NCBI Taxonomy" id="2826582"/>
    <lineage>
        <taxon>Viruses</taxon>
        <taxon>Duplodnaviria</taxon>
        <taxon>Heunggongvirae</taxon>
        <taxon>Uroviricota</taxon>
        <taxon>Caudoviricetes</taxon>
    </lineage>
</organism>
<dbReference type="EMBL" id="BK015191">
    <property type="protein sequence ID" value="DAD95312.1"/>
    <property type="molecule type" value="Genomic_DNA"/>
</dbReference>
<accession>A0A8S5NM45</accession>